<proteinExistence type="predicted"/>
<dbReference type="AlphaFoldDB" id="A0A0N4W1F3"/>
<protein>
    <submittedName>
        <fullName evidence="1 3">Uncharacterized protein</fullName>
    </submittedName>
</protein>
<dbReference type="Proteomes" id="UP000268014">
    <property type="component" value="Unassembled WGS sequence"/>
</dbReference>
<evidence type="ECO:0000313" key="3">
    <source>
        <dbReference type="WBParaSite" id="HPLM_0000346701-mRNA-1"/>
    </source>
</evidence>
<gene>
    <name evidence="1" type="ORF">HPLM_LOCUS3459</name>
</gene>
<evidence type="ECO:0000313" key="2">
    <source>
        <dbReference type="Proteomes" id="UP000268014"/>
    </source>
</evidence>
<organism evidence="3">
    <name type="scientific">Haemonchus placei</name>
    <name type="common">Barber's pole worm</name>
    <dbReference type="NCBI Taxonomy" id="6290"/>
    <lineage>
        <taxon>Eukaryota</taxon>
        <taxon>Metazoa</taxon>
        <taxon>Ecdysozoa</taxon>
        <taxon>Nematoda</taxon>
        <taxon>Chromadorea</taxon>
        <taxon>Rhabditida</taxon>
        <taxon>Rhabditina</taxon>
        <taxon>Rhabditomorpha</taxon>
        <taxon>Strongyloidea</taxon>
        <taxon>Trichostrongylidae</taxon>
        <taxon>Haemonchus</taxon>
    </lineage>
</organism>
<keyword evidence="2" id="KW-1185">Reference proteome</keyword>
<name>A0A0N4W1F3_HAEPC</name>
<evidence type="ECO:0000313" key="1">
    <source>
        <dbReference type="EMBL" id="VDO20960.1"/>
    </source>
</evidence>
<dbReference type="WBParaSite" id="HPLM_0000346701-mRNA-1">
    <property type="protein sequence ID" value="HPLM_0000346701-mRNA-1"/>
    <property type="gene ID" value="HPLM_0000346701"/>
</dbReference>
<reference evidence="3" key="1">
    <citation type="submission" date="2017-02" db="UniProtKB">
        <authorList>
            <consortium name="WormBaseParasite"/>
        </authorList>
    </citation>
    <scope>IDENTIFICATION</scope>
</reference>
<dbReference type="EMBL" id="UZAF01016121">
    <property type="protein sequence ID" value="VDO20960.1"/>
    <property type="molecule type" value="Genomic_DNA"/>
</dbReference>
<reference evidence="1 2" key="2">
    <citation type="submission" date="2018-11" db="EMBL/GenBank/DDBJ databases">
        <authorList>
            <consortium name="Pathogen Informatics"/>
        </authorList>
    </citation>
    <scope>NUCLEOTIDE SEQUENCE [LARGE SCALE GENOMIC DNA]</scope>
    <source>
        <strain evidence="1 2">MHpl1</strain>
    </source>
</reference>
<sequence>MGGNVYVELPNVFYDSIKDVTHQQCDDYFVIVECWWNKEYKDWKRRVQWQFDIIKVMNMDLKVRSAIKMPYFDYSDSKLAT</sequence>
<accession>A0A0N4W1F3</accession>